<feature type="transmembrane region" description="Helical" evidence="1">
    <location>
        <begin position="32"/>
        <end position="58"/>
    </location>
</feature>
<dbReference type="PANTHER" id="PTHR37185:SF3">
    <property type="entry name" value="MEMBRANE PROTEIN"/>
    <property type="match status" value="1"/>
</dbReference>
<evidence type="ECO:0000313" key="3">
    <source>
        <dbReference type="Proteomes" id="UP000002592"/>
    </source>
</evidence>
<dbReference type="Proteomes" id="UP000002592">
    <property type="component" value="Chromosome"/>
</dbReference>
<organism evidence="2 3">
    <name type="scientific">Prochlorococcus marinus (strain NATL1A)</name>
    <dbReference type="NCBI Taxonomy" id="167555"/>
    <lineage>
        <taxon>Bacteria</taxon>
        <taxon>Bacillati</taxon>
        <taxon>Cyanobacteriota</taxon>
        <taxon>Cyanophyceae</taxon>
        <taxon>Synechococcales</taxon>
        <taxon>Prochlorococcaceae</taxon>
        <taxon>Prochlorococcus</taxon>
    </lineage>
</organism>
<protein>
    <submittedName>
        <fullName evidence="2">Predicted membrane protein</fullName>
    </submittedName>
</protein>
<accession>A2C0P5</accession>
<reference evidence="3" key="1">
    <citation type="journal article" date="2007" name="PLoS Genet.">
        <title>Patterns and implications of gene gain and loss in the evolution of Prochlorococcus.</title>
        <authorList>
            <person name="Kettler G.C."/>
            <person name="Martiny A.C."/>
            <person name="Huang K."/>
            <person name="Zucker J."/>
            <person name="Coleman M.L."/>
            <person name="Rodrigue S."/>
            <person name="Chen F."/>
            <person name="Lapidus A."/>
            <person name="Ferriera S."/>
            <person name="Johnson J."/>
            <person name="Steglich C."/>
            <person name="Church G.M."/>
            <person name="Richardson P."/>
            <person name="Chisholm S.W."/>
        </authorList>
    </citation>
    <scope>NUCLEOTIDE SEQUENCE [LARGE SCALE GENOMIC DNA]</scope>
    <source>
        <strain evidence="3">NATL1A</strain>
    </source>
</reference>
<dbReference type="EMBL" id="CP000553">
    <property type="protein sequence ID" value="ABM75055.1"/>
    <property type="molecule type" value="Genomic_DNA"/>
</dbReference>
<dbReference type="InterPro" id="IPR018710">
    <property type="entry name" value="DUF2232"/>
</dbReference>
<feature type="transmembrane region" description="Helical" evidence="1">
    <location>
        <begin position="96"/>
        <end position="112"/>
    </location>
</feature>
<sequence length="228" mass="25400">MNLDNKNSLKSRSLYKAPLSKRQALKIVESSYLAAATALIWIALYYLPIGGAVFRLALPLPLALLQIRRGVKTGIEGVTICVMLLTALMGPLRGPLVLFPYGLLSLWLGYCWEKGWNWWLSWSVGVSIGTMGFLVRVFVLSLLVGENLWVILTRAGAGLLEKGIDIFNLSFTPDMRQVQIVALCLIITQEIIYVLCLHALAYWIFPRLKSSIPEPPALLEKLISLESN</sequence>
<keyword evidence="1" id="KW-1133">Transmembrane helix</keyword>
<dbReference type="AlphaFoldDB" id="A2C0P5"/>
<feature type="transmembrane region" description="Helical" evidence="1">
    <location>
        <begin position="119"/>
        <end position="144"/>
    </location>
</feature>
<dbReference type="RefSeq" id="WP_011823239.1">
    <property type="nucleotide sequence ID" value="NC_008819.1"/>
</dbReference>
<keyword evidence="1" id="KW-0812">Transmembrane</keyword>
<evidence type="ECO:0000313" key="2">
    <source>
        <dbReference type="EMBL" id="ABM75055.1"/>
    </source>
</evidence>
<feature type="transmembrane region" description="Helical" evidence="1">
    <location>
        <begin position="180"/>
        <end position="205"/>
    </location>
</feature>
<dbReference type="HOGENOM" id="CLU_080696_0_0_3"/>
<dbReference type="eggNOG" id="COG4241">
    <property type="taxonomic scope" value="Bacteria"/>
</dbReference>
<gene>
    <name evidence="2" type="ordered locus">NATL1_04931</name>
</gene>
<dbReference type="KEGG" id="pme:NATL1_04931"/>
<dbReference type="PANTHER" id="PTHR37185">
    <property type="entry name" value="MEMBRANE PROTEIN"/>
    <property type="match status" value="1"/>
</dbReference>
<dbReference type="Pfam" id="PF09991">
    <property type="entry name" value="DUF2232"/>
    <property type="match status" value="1"/>
</dbReference>
<evidence type="ECO:0000256" key="1">
    <source>
        <dbReference type="SAM" id="Phobius"/>
    </source>
</evidence>
<keyword evidence="1" id="KW-0472">Membrane</keyword>
<proteinExistence type="predicted"/>
<name>A2C0P5_PROM1</name>